<dbReference type="Proteomes" id="UP000272400">
    <property type="component" value="Unassembled WGS sequence"/>
</dbReference>
<feature type="region of interest" description="Disordered" evidence="1">
    <location>
        <begin position="70"/>
        <end position="167"/>
    </location>
</feature>
<evidence type="ECO:0000313" key="4">
    <source>
        <dbReference type="Proteomes" id="UP000272400"/>
    </source>
</evidence>
<proteinExistence type="predicted"/>
<protein>
    <recommendedName>
        <fullName evidence="2">DNA-binding phage zinc finger domain-containing protein</fullName>
    </recommendedName>
</protein>
<evidence type="ECO:0000259" key="2">
    <source>
        <dbReference type="Pfam" id="PF24623"/>
    </source>
</evidence>
<dbReference type="AlphaFoldDB" id="A0A3N1CVW4"/>
<feature type="domain" description="DNA-binding phage zinc finger" evidence="2">
    <location>
        <begin position="85"/>
        <end position="139"/>
    </location>
</feature>
<comment type="caution">
    <text evidence="3">The sequence shown here is derived from an EMBL/GenBank/DDBJ whole genome shotgun (WGS) entry which is preliminary data.</text>
</comment>
<accession>A0A3N1CVW4</accession>
<gene>
    <name evidence="3" type="ORF">EDD29_2937</name>
</gene>
<dbReference type="Pfam" id="PF24623">
    <property type="entry name" value="Phage_zn_bind_8"/>
    <property type="match status" value="1"/>
</dbReference>
<organism evidence="3 4">
    <name type="scientific">Actinocorallia herbida</name>
    <dbReference type="NCBI Taxonomy" id="58109"/>
    <lineage>
        <taxon>Bacteria</taxon>
        <taxon>Bacillati</taxon>
        <taxon>Actinomycetota</taxon>
        <taxon>Actinomycetes</taxon>
        <taxon>Streptosporangiales</taxon>
        <taxon>Thermomonosporaceae</taxon>
        <taxon>Actinocorallia</taxon>
    </lineage>
</organism>
<sequence length="167" mass="18205">MTWHFFTARAAFCPTVPFMGKTKARLLAKWAEREAEYQRMLGLETSEDRPVEEVVTVRAAEVAEAVEAVIEAPPPKPARRTRERRPAPQPTDVKPYQVGCPRCAAQPGNPCRTGAGKPVRPHTDRLRQAAEAARTAPVDQAPPAVEPGASPLSHFFETARETPATGG</sequence>
<dbReference type="InterPro" id="IPR056911">
    <property type="entry name" value="Phage_Znf_bind_put"/>
</dbReference>
<keyword evidence="4" id="KW-1185">Reference proteome</keyword>
<dbReference type="EMBL" id="RJKE01000001">
    <property type="protein sequence ID" value="ROO85394.1"/>
    <property type="molecule type" value="Genomic_DNA"/>
</dbReference>
<name>A0A3N1CVW4_9ACTN</name>
<reference evidence="3 4" key="1">
    <citation type="submission" date="2018-11" db="EMBL/GenBank/DDBJ databases">
        <title>Sequencing the genomes of 1000 actinobacteria strains.</title>
        <authorList>
            <person name="Klenk H.-P."/>
        </authorList>
    </citation>
    <scope>NUCLEOTIDE SEQUENCE [LARGE SCALE GENOMIC DNA]</scope>
    <source>
        <strain evidence="3 4">DSM 44254</strain>
    </source>
</reference>
<evidence type="ECO:0000313" key="3">
    <source>
        <dbReference type="EMBL" id="ROO85394.1"/>
    </source>
</evidence>
<evidence type="ECO:0000256" key="1">
    <source>
        <dbReference type="SAM" id="MobiDB-lite"/>
    </source>
</evidence>